<sequence>MDTPTPTSAAPQHVVTAVPVVVDADKDLAKGDKFPTVEAVLIDDLPRLEVDFRVKKARAIGSDDWVWRQIVLHGQKLDVIHKNAIVETFSTVSCELNEAMSATRVYQIVSGGEPRLTFCCPSETLYNKFATVFRASRTTEFWTFPPVDLFEDLVSVAKMIVETEAGLQASPVKAPVVPASGVTVAQVQTHLANLKAIYDAFPHFDRQEELYEHVLAIEADFVKALEAKTAADHSPPLVQQILKLYPEIVWEDGAMSAALTLQLDLTKCPTCAKPFSVLSQIKFHVGGKTLVCGQCAQEAHYETFKIAQLRKEVPTFEFQSGLFKTARSMPLPDIPRDGKAKSYTDRLWRAVFEYETTKHGVPSKAKAALEKRIMACLNRLDLVQLIYRQLLFMAQIVAHFDYWNHPTVIQAAIHRYDKFRVVANAPKAQDLAATLDILLVGQTHQLTSSTAVLPVDKGSDFLLARLGNAAFVWGQAFNEPYSSCALESNEPLPATSGGGVVQDRFPRDKWAKFTRLPSRGNRFVGVHEVFAVESLGYNAEFAHEGVATAVSVIGALQVDARISRGKFRHLLPQDATRVYMYRYTTELPSLAEKIIGRLVFGVAVI</sequence>
<proteinExistence type="predicted"/>
<evidence type="ECO:0000313" key="2">
    <source>
        <dbReference type="Proteomes" id="UP000481153"/>
    </source>
</evidence>
<dbReference type="AlphaFoldDB" id="A0A6G0WIW9"/>
<dbReference type="InterPro" id="IPR009836">
    <property type="entry name" value="GRDP-like"/>
</dbReference>
<dbReference type="EMBL" id="VJMJ01000200">
    <property type="protein sequence ID" value="KAF0727185.1"/>
    <property type="molecule type" value="Genomic_DNA"/>
</dbReference>
<evidence type="ECO:0000313" key="1">
    <source>
        <dbReference type="EMBL" id="KAF0727185.1"/>
    </source>
</evidence>
<name>A0A6G0WIW9_9STRA</name>
<reference evidence="1 2" key="1">
    <citation type="submission" date="2019-07" db="EMBL/GenBank/DDBJ databases">
        <title>Genomics analysis of Aphanomyces spp. identifies a new class of oomycete effector associated with host adaptation.</title>
        <authorList>
            <person name="Gaulin E."/>
        </authorList>
    </citation>
    <scope>NUCLEOTIDE SEQUENCE [LARGE SCALE GENOMIC DNA]</scope>
    <source>
        <strain evidence="1 2">ATCC 201684</strain>
    </source>
</reference>
<dbReference type="Pfam" id="PF07173">
    <property type="entry name" value="GRDP-like"/>
    <property type="match status" value="1"/>
</dbReference>
<dbReference type="Proteomes" id="UP000481153">
    <property type="component" value="Unassembled WGS sequence"/>
</dbReference>
<comment type="caution">
    <text evidence="1">The sequence shown here is derived from an EMBL/GenBank/DDBJ whole genome shotgun (WGS) entry which is preliminary data.</text>
</comment>
<organism evidence="1 2">
    <name type="scientific">Aphanomyces euteiches</name>
    <dbReference type="NCBI Taxonomy" id="100861"/>
    <lineage>
        <taxon>Eukaryota</taxon>
        <taxon>Sar</taxon>
        <taxon>Stramenopiles</taxon>
        <taxon>Oomycota</taxon>
        <taxon>Saprolegniomycetes</taxon>
        <taxon>Saprolegniales</taxon>
        <taxon>Verrucalvaceae</taxon>
        <taxon>Aphanomyces</taxon>
    </lineage>
</organism>
<dbReference type="VEuPathDB" id="FungiDB:AeMF1_000101"/>
<gene>
    <name evidence="1" type="ORF">Ae201684_014715</name>
</gene>
<accession>A0A6G0WIW9</accession>
<keyword evidence="2" id="KW-1185">Reference proteome</keyword>
<protein>
    <submittedName>
        <fullName evidence="1">Uncharacterized protein</fullName>
    </submittedName>
</protein>